<dbReference type="PANTHER" id="PTHR48024">
    <property type="entry name" value="GEO13361P1-RELATED"/>
    <property type="match status" value="1"/>
</dbReference>
<feature type="domain" description="RRM" evidence="4">
    <location>
        <begin position="145"/>
        <end position="223"/>
    </location>
</feature>
<dbReference type="Pfam" id="PF00076">
    <property type="entry name" value="RRM_1"/>
    <property type="match status" value="1"/>
</dbReference>
<evidence type="ECO:0000256" key="2">
    <source>
        <dbReference type="PROSITE-ProRule" id="PRU00176"/>
    </source>
</evidence>
<dbReference type="VEuPathDB" id="PiroplasmaDB:BBOV_I004740"/>
<dbReference type="PANTHER" id="PTHR48024:SF56">
    <property type="entry name" value="HETEROGENEOUS NUCLEAR RIBONUCLEOPROTEIN A0"/>
    <property type="match status" value="1"/>
</dbReference>
<evidence type="ECO:0000313" key="6">
    <source>
        <dbReference type="Proteomes" id="UP000002173"/>
    </source>
</evidence>
<accession>A7AWX8</accession>
<dbReference type="InterPro" id="IPR035979">
    <property type="entry name" value="RBD_domain_sf"/>
</dbReference>
<dbReference type="InterPro" id="IPR050886">
    <property type="entry name" value="RNA-binding_reg"/>
</dbReference>
<evidence type="ECO:0000256" key="3">
    <source>
        <dbReference type="SAM" id="MobiDB-lite"/>
    </source>
</evidence>
<feature type="region of interest" description="Disordered" evidence="3">
    <location>
        <begin position="1"/>
        <end position="79"/>
    </location>
</feature>
<dbReference type="EMBL" id="AAXT01000005">
    <property type="protein sequence ID" value="EDO05556.1"/>
    <property type="molecule type" value="Genomic_DNA"/>
</dbReference>
<dbReference type="SMART" id="SM00360">
    <property type="entry name" value="RRM"/>
    <property type="match status" value="1"/>
</dbReference>
<dbReference type="PROSITE" id="PS50102">
    <property type="entry name" value="RRM"/>
    <property type="match status" value="1"/>
</dbReference>
<evidence type="ECO:0000256" key="1">
    <source>
        <dbReference type="ARBA" id="ARBA00022884"/>
    </source>
</evidence>
<protein>
    <submittedName>
        <fullName evidence="5">RNA recognition motif. (A.k.a. RRM, RBD, or RNP) domain containing protein</fullName>
    </submittedName>
</protein>
<keyword evidence="1 2" id="KW-0694">RNA-binding</keyword>
<dbReference type="eggNOG" id="KOG0149">
    <property type="taxonomic scope" value="Eukaryota"/>
</dbReference>
<keyword evidence="6" id="KW-1185">Reference proteome</keyword>
<feature type="region of interest" description="Disordered" evidence="3">
    <location>
        <begin position="115"/>
        <end position="135"/>
    </location>
</feature>
<dbReference type="Proteomes" id="UP000002173">
    <property type="component" value="Chromosome 1"/>
</dbReference>
<sequence length="244" mass="26901">MTVLESEDTIETKDTVQVSEEAQPVDQEIEPNDSTVVNTEIKEQIIDESLPNKQEEGELQSEAVEESGALPPADGHEEAKVDLEEETLADANILQTNNNPQQTTIAQEVTKQTHDNISSNDNVNTEVKQTTQPSAEANEDVINSYRIFISKLAYEATHNDLQSYFSQFGNITDIHIPRYSGNPAVNKGYGFVSFDNEASLVKALNVSSHIILGREVVLHRAIGQKHPGGKSGGMELTGLRWKRS</sequence>
<dbReference type="SUPFAM" id="SSF54928">
    <property type="entry name" value="RNA-binding domain, RBD"/>
    <property type="match status" value="1"/>
</dbReference>
<dbReference type="CDD" id="cd00590">
    <property type="entry name" value="RRM_SF"/>
    <property type="match status" value="1"/>
</dbReference>
<dbReference type="Gene3D" id="3.30.70.330">
    <property type="match status" value="1"/>
</dbReference>
<gene>
    <name evidence="5" type="ORF">BBOV_I004750</name>
</gene>
<evidence type="ECO:0000259" key="4">
    <source>
        <dbReference type="PROSITE" id="PS50102"/>
    </source>
</evidence>
<dbReference type="InterPro" id="IPR000504">
    <property type="entry name" value="RRM_dom"/>
</dbReference>
<dbReference type="GO" id="GO:0003723">
    <property type="term" value="F:RNA binding"/>
    <property type="evidence" value="ECO:0007669"/>
    <property type="project" value="UniProtKB-UniRule"/>
</dbReference>
<proteinExistence type="predicted"/>
<dbReference type="InterPro" id="IPR012677">
    <property type="entry name" value="Nucleotide-bd_a/b_plait_sf"/>
</dbReference>
<dbReference type="AlphaFoldDB" id="A7AWX8"/>
<organism evidence="5 6">
    <name type="scientific">Babesia bovis</name>
    <dbReference type="NCBI Taxonomy" id="5865"/>
    <lineage>
        <taxon>Eukaryota</taxon>
        <taxon>Sar</taxon>
        <taxon>Alveolata</taxon>
        <taxon>Apicomplexa</taxon>
        <taxon>Aconoidasida</taxon>
        <taxon>Piroplasmida</taxon>
        <taxon>Babesiidae</taxon>
        <taxon>Babesia</taxon>
    </lineage>
</organism>
<dbReference type="InParanoid" id="A7AWX8"/>
<reference evidence="5 6" key="1">
    <citation type="journal article" date="2007" name="PLoS Pathog.">
        <title>Genome sequence of Babesia bovis and comparative analysis of apicomplexan hemoprotozoa.</title>
        <authorList>
            <person name="Brayton K.A."/>
            <person name="Lau A.O.T."/>
            <person name="Herndon D.R."/>
            <person name="Hannick L."/>
            <person name="Kappmeyer L.S."/>
            <person name="Berens S.J."/>
            <person name="Bidwell S.L."/>
            <person name="Brown W.C."/>
            <person name="Crabtree J."/>
            <person name="Fadrosh D."/>
            <person name="Feldblum T."/>
            <person name="Forberger H.A."/>
            <person name="Haas B.J."/>
            <person name="Howell J.M."/>
            <person name="Khouri H."/>
            <person name="Koo H."/>
            <person name="Mann D.J."/>
            <person name="Norimine J."/>
            <person name="Paulsen I.T."/>
            <person name="Radune D."/>
            <person name="Ren Q."/>
            <person name="Smith R.K. Jr."/>
            <person name="Suarez C.E."/>
            <person name="White O."/>
            <person name="Wortman J.R."/>
            <person name="Knowles D.P. Jr."/>
            <person name="McElwain T.F."/>
            <person name="Nene V.M."/>
        </authorList>
    </citation>
    <scope>NUCLEOTIDE SEQUENCE [LARGE SCALE GENOMIC DNA]</scope>
    <source>
        <strain evidence="5">T2Bo</strain>
    </source>
</reference>
<comment type="caution">
    <text evidence="5">The sequence shown here is derived from an EMBL/GenBank/DDBJ whole genome shotgun (WGS) entry which is preliminary data.</text>
</comment>
<name>A7AWX8_BABBO</name>
<evidence type="ECO:0000313" key="5">
    <source>
        <dbReference type="EMBL" id="EDO05556.1"/>
    </source>
</evidence>